<evidence type="ECO:0000256" key="1">
    <source>
        <dbReference type="ARBA" id="ARBA00004613"/>
    </source>
</evidence>
<accession>A0A7V0XFE8</accession>
<dbReference type="CDD" id="cd10918">
    <property type="entry name" value="CE4_NodB_like_5s_6s"/>
    <property type="match status" value="1"/>
</dbReference>
<dbReference type="InterPro" id="IPR002509">
    <property type="entry name" value="NODB_dom"/>
</dbReference>
<organism evidence="4">
    <name type="scientific">candidate division WOR-3 bacterium</name>
    <dbReference type="NCBI Taxonomy" id="2052148"/>
    <lineage>
        <taxon>Bacteria</taxon>
        <taxon>Bacteria division WOR-3</taxon>
    </lineage>
</organism>
<dbReference type="Gene3D" id="3.20.20.370">
    <property type="entry name" value="Glycoside hydrolase/deacetylase"/>
    <property type="match status" value="1"/>
</dbReference>
<evidence type="ECO:0000256" key="2">
    <source>
        <dbReference type="ARBA" id="ARBA00022729"/>
    </source>
</evidence>
<reference evidence="4" key="1">
    <citation type="journal article" date="2020" name="mSystems">
        <title>Genome- and Community-Level Interaction Insights into Carbon Utilization and Element Cycling Functions of Hydrothermarchaeota in Hydrothermal Sediment.</title>
        <authorList>
            <person name="Zhou Z."/>
            <person name="Liu Y."/>
            <person name="Xu W."/>
            <person name="Pan J."/>
            <person name="Luo Z.H."/>
            <person name="Li M."/>
        </authorList>
    </citation>
    <scope>NUCLEOTIDE SEQUENCE [LARGE SCALE GENOMIC DNA]</scope>
    <source>
        <strain evidence="4">SpSt-1182</strain>
    </source>
</reference>
<feature type="non-terminal residue" evidence="4">
    <location>
        <position position="1"/>
    </location>
</feature>
<evidence type="ECO:0000259" key="3">
    <source>
        <dbReference type="PROSITE" id="PS51677"/>
    </source>
</evidence>
<dbReference type="Proteomes" id="UP000885672">
    <property type="component" value="Unassembled WGS sequence"/>
</dbReference>
<dbReference type="InterPro" id="IPR011330">
    <property type="entry name" value="Glyco_hydro/deAcase_b/a-brl"/>
</dbReference>
<dbReference type="GO" id="GO:0016810">
    <property type="term" value="F:hydrolase activity, acting on carbon-nitrogen (but not peptide) bonds"/>
    <property type="evidence" value="ECO:0007669"/>
    <property type="project" value="InterPro"/>
</dbReference>
<feature type="domain" description="NodB homology" evidence="3">
    <location>
        <begin position="11"/>
        <end position="219"/>
    </location>
</feature>
<keyword evidence="2" id="KW-0732">Signal</keyword>
<protein>
    <submittedName>
        <fullName evidence="4">Polysaccharide deacetylase family protein</fullName>
    </submittedName>
</protein>
<dbReference type="PROSITE" id="PS51677">
    <property type="entry name" value="NODB"/>
    <property type="match status" value="1"/>
</dbReference>
<sequence length="267" mass="30231">VSTAPLPLAGHTVVLSVDDGYHSVFTNIYPLLKRHRMTMTLGVICDYLRGGSPSYGSGAGFVRRSEVREMVDSCGIEIASHSLSHPFLTRLDSAAAWREIHDSKVILESLFGEEVLTFVYPYGDLNARTVRMVQAAGYRMGRAVREGRFDLETDPWRVPTVELRLETSLETIKRQVLARPVTILLLHQVVRNPRVFTEWPLDDFAELLEWLDSGGARVTTLRRLHREWRQERLGPVLAEIAAAFPDDRKRLSFQDVNINATQAPHAR</sequence>
<dbReference type="PANTHER" id="PTHR34216:SF3">
    <property type="entry name" value="POLY-BETA-1,6-N-ACETYL-D-GLUCOSAMINE N-DEACETYLASE"/>
    <property type="match status" value="1"/>
</dbReference>
<proteinExistence type="predicted"/>
<dbReference type="Pfam" id="PF01522">
    <property type="entry name" value="Polysacc_deac_1"/>
    <property type="match status" value="1"/>
</dbReference>
<dbReference type="AlphaFoldDB" id="A0A7V0XFE8"/>
<dbReference type="GO" id="GO:0005975">
    <property type="term" value="P:carbohydrate metabolic process"/>
    <property type="evidence" value="ECO:0007669"/>
    <property type="project" value="InterPro"/>
</dbReference>
<dbReference type="PANTHER" id="PTHR34216">
    <property type="match status" value="1"/>
</dbReference>
<comment type="caution">
    <text evidence="4">The sequence shown here is derived from an EMBL/GenBank/DDBJ whole genome shotgun (WGS) entry which is preliminary data.</text>
</comment>
<dbReference type="SUPFAM" id="SSF88713">
    <property type="entry name" value="Glycoside hydrolase/deacetylase"/>
    <property type="match status" value="1"/>
</dbReference>
<name>A0A7V0XFE8_UNCW3</name>
<dbReference type="InterPro" id="IPR051398">
    <property type="entry name" value="Polysacch_Deacetylase"/>
</dbReference>
<gene>
    <name evidence="4" type="ORF">ENN51_07240</name>
</gene>
<comment type="subcellular location">
    <subcellularLocation>
        <location evidence="1">Secreted</location>
    </subcellularLocation>
</comment>
<dbReference type="EMBL" id="DSBX01000269">
    <property type="protein sequence ID" value="HDR00058.1"/>
    <property type="molecule type" value="Genomic_DNA"/>
</dbReference>
<evidence type="ECO:0000313" key="4">
    <source>
        <dbReference type="EMBL" id="HDR00058.1"/>
    </source>
</evidence>
<dbReference type="GO" id="GO:0005576">
    <property type="term" value="C:extracellular region"/>
    <property type="evidence" value="ECO:0007669"/>
    <property type="project" value="UniProtKB-SubCell"/>
</dbReference>